<dbReference type="Pfam" id="PF01370">
    <property type="entry name" value="Epimerase"/>
    <property type="match status" value="1"/>
</dbReference>
<dbReference type="Proteomes" id="UP001500596">
    <property type="component" value="Unassembled WGS sequence"/>
</dbReference>
<dbReference type="RefSeq" id="WP_344055730.1">
    <property type="nucleotide sequence ID" value="NZ_BAAAPK010000001.1"/>
</dbReference>
<evidence type="ECO:0000313" key="3">
    <source>
        <dbReference type="Proteomes" id="UP001500596"/>
    </source>
</evidence>
<protein>
    <submittedName>
        <fullName evidence="2">NAD-dependent epimerase/dehydratase family protein</fullName>
    </submittedName>
</protein>
<organism evidence="2 3">
    <name type="scientific">Microbacterium lacus</name>
    <dbReference type="NCBI Taxonomy" id="415217"/>
    <lineage>
        <taxon>Bacteria</taxon>
        <taxon>Bacillati</taxon>
        <taxon>Actinomycetota</taxon>
        <taxon>Actinomycetes</taxon>
        <taxon>Micrococcales</taxon>
        <taxon>Microbacteriaceae</taxon>
        <taxon>Microbacterium</taxon>
    </lineage>
</organism>
<sequence length="348" mass="36629">MSVLLVTGGAGFIGSRVASAALAEGWTVRVLDSLSPEVHASAPAAVAGVEFVRGDVTDPAALDAALDGVEVVSHQAAKVGMGVDVSDAPAYMRINVVGTGELIAALRRADVRRLVLASSMVVYGEGRYAGPRGLVRPGPRHEADLRAGMFEPRDPETGESLMPEMTREDAPLDPRSLYAVSKLAQEQLVRVWAAETGGRAAMLRYHNVYGPGMPRDTPYAGVAAIFRSALERGDAPRVFEDGGQRRDFIHVDDIAGANIAALEWTAGAGSDARAFNIGSGVVTTILDVADQLSRAHGGPAPVVTGQYRAGDVRHITADSARARVELGWMPTVSVADGMREFARAPLRG</sequence>
<accession>A0ABN2HAT9</accession>
<comment type="caution">
    <text evidence="2">The sequence shown here is derived from an EMBL/GenBank/DDBJ whole genome shotgun (WGS) entry which is preliminary data.</text>
</comment>
<dbReference type="PANTHER" id="PTHR43245">
    <property type="entry name" value="BIFUNCTIONAL POLYMYXIN RESISTANCE PROTEIN ARNA"/>
    <property type="match status" value="1"/>
</dbReference>
<dbReference type="SUPFAM" id="SSF51735">
    <property type="entry name" value="NAD(P)-binding Rossmann-fold domains"/>
    <property type="match status" value="1"/>
</dbReference>
<dbReference type="InterPro" id="IPR050177">
    <property type="entry name" value="Lipid_A_modif_metabolic_enz"/>
</dbReference>
<keyword evidence="3" id="KW-1185">Reference proteome</keyword>
<dbReference type="PANTHER" id="PTHR43245:SF13">
    <property type="entry name" value="UDP-D-APIOSE_UDP-D-XYLOSE SYNTHASE 2"/>
    <property type="match status" value="1"/>
</dbReference>
<evidence type="ECO:0000259" key="1">
    <source>
        <dbReference type="Pfam" id="PF01370"/>
    </source>
</evidence>
<feature type="domain" description="NAD-dependent epimerase/dehydratase" evidence="1">
    <location>
        <begin position="5"/>
        <end position="278"/>
    </location>
</feature>
<proteinExistence type="predicted"/>
<evidence type="ECO:0000313" key="2">
    <source>
        <dbReference type="EMBL" id="GAA1684530.1"/>
    </source>
</evidence>
<dbReference type="InterPro" id="IPR036291">
    <property type="entry name" value="NAD(P)-bd_dom_sf"/>
</dbReference>
<reference evidence="2 3" key="1">
    <citation type="journal article" date="2019" name="Int. J. Syst. Evol. Microbiol.">
        <title>The Global Catalogue of Microorganisms (GCM) 10K type strain sequencing project: providing services to taxonomists for standard genome sequencing and annotation.</title>
        <authorList>
            <consortium name="The Broad Institute Genomics Platform"/>
            <consortium name="The Broad Institute Genome Sequencing Center for Infectious Disease"/>
            <person name="Wu L."/>
            <person name="Ma J."/>
        </authorList>
    </citation>
    <scope>NUCLEOTIDE SEQUENCE [LARGE SCALE GENOMIC DNA]</scope>
    <source>
        <strain evidence="2 3">JCM 15575</strain>
    </source>
</reference>
<dbReference type="PRINTS" id="PR01713">
    <property type="entry name" value="NUCEPIMERASE"/>
</dbReference>
<dbReference type="Gene3D" id="3.40.50.720">
    <property type="entry name" value="NAD(P)-binding Rossmann-like Domain"/>
    <property type="match status" value="1"/>
</dbReference>
<name>A0ABN2HAT9_9MICO</name>
<dbReference type="InterPro" id="IPR001509">
    <property type="entry name" value="Epimerase_deHydtase"/>
</dbReference>
<gene>
    <name evidence="2" type="ORF">GCM10009807_30410</name>
</gene>
<dbReference type="EMBL" id="BAAAPK010000001">
    <property type="protein sequence ID" value="GAA1684530.1"/>
    <property type="molecule type" value="Genomic_DNA"/>
</dbReference>